<dbReference type="AlphaFoldDB" id="A0A0G1A8R1"/>
<dbReference type="InterPro" id="IPR001296">
    <property type="entry name" value="Glyco_trans_1"/>
</dbReference>
<dbReference type="SUPFAM" id="SSF53756">
    <property type="entry name" value="UDP-Glycosyltransferase/glycogen phosphorylase"/>
    <property type="match status" value="1"/>
</dbReference>
<dbReference type="PANTHER" id="PTHR45947">
    <property type="entry name" value="SULFOQUINOVOSYL TRANSFERASE SQD2"/>
    <property type="match status" value="1"/>
</dbReference>
<gene>
    <name evidence="3" type="ORF">UV20_C0001G0060</name>
</gene>
<evidence type="ECO:0000259" key="2">
    <source>
        <dbReference type="Pfam" id="PF13439"/>
    </source>
</evidence>
<dbReference type="EMBL" id="LCDO01000001">
    <property type="protein sequence ID" value="KKS57420.1"/>
    <property type="molecule type" value="Genomic_DNA"/>
</dbReference>
<dbReference type="Gene3D" id="3.40.50.2000">
    <property type="entry name" value="Glycogen Phosphorylase B"/>
    <property type="match status" value="2"/>
</dbReference>
<dbReference type="CDD" id="cd03801">
    <property type="entry name" value="GT4_PimA-like"/>
    <property type="match status" value="1"/>
</dbReference>
<evidence type="ECO:0000313" key="4">
    <source>
        <dbReference type="Proteomes" id="UP000034837"/>
    </source>
</evidence>
<dbReference type="GO" id="GO:0016757">
    <property type="term" value="F:glycosyltransferase activity"/>
    <property type="evidence" value="ECO:0007669"/>
    <property type="project" value="InterPro"/>
</dbReference>
<proteinExistence type="predicted"/>
<reference evidence="3 4" key="1">
    <citation type="journal article" date="2015" name="Nature">
        <title>rRNA introns, odd ribosomes, and small enigmatic genomes across a large radiation of phyla.</title>
        <authorList>
            <person name="Brown C.T."/>
            <person name="Hug L.A."/>
            <person name="Thomas B.C."/>
            <person name="Sharon I."/>
            <person name="Castelle C.J."/>
            <person name="Singh A."/>
            <person name="Wilkins M.J."/>
            <person name="Williams K.H."/>
            <person name="Banfield J.F."/>
        </authorList>
    </citation>
    <scope>NUCLEOTIDE SEQUENCE [LARGE SCALE GENOMIC DNA]</scope>
</reference>
<accession>A0A0G1A8R1</accession>
<keyword evidence="3" id="KW-0808">Transferase</keyword>
<dbReference type="Proteomes" id="UP000034837">
    <property type="component" value="Unassembled WGS sequence"/>
</dbReference>
<comment type="caution">
    <text evidence="3">The sequence shown here is derived from an EMBL/GenBank/DDBJ whole genome shotgun (WGS) entry which is preliminary data.</text>
</comment>
<organism evidence="3 4">
    <name type="scientific">Candidatus Magasanikbacteria bacterium GW2011_GWA2_42_32</name>
    <dbReference type="NCBI Taxonomy" id="1619039"/>
    <lineage>
        <taxon>Bacteria</taxon>
        <taxon>Candidatus Magasanikiibacteriota</taxon>
    </lineage>
</organism>
<dbReference type="Pfam" id="PF00534">
    <property type="entry name" value="Glycos_transf_1"/>
    <property type="match status" value="1"/>
</dbReference>
<dbReference type="InterPro" id="IPR028098">
    <property type="entry name" value="Glyco_trans_4-like_N"/>
</dbReference>
<dbReference type="PANTHER" id="PTHR45947:SF3">
    <property type="entry name" value="SULFOQUINOVOSYL TRANSFERASE SQD2"/>
    <property type="match status" value="1"/>
</dbReference>
<feature type="domain" description="Glycosyl transferase family 1" evidence="1">
    <location>
        <begin position="183"/>
        <end position="322"/>
    </location>
</feature>
<name>A0A0G1A8R1_9BACT</name>
<evidence type="ECO:0000259" key="1">
    <source>
        <dbReference type="Pfam" id="PF00534"/>
    </source>
</evidence>
<dbReference type="InterPro" id="IPR050194">
    <property type="entry name" value="Glycosyltransferase_grp1"/>
</dbReference>
<protein>
    <submittedName>
        <fullName evidence="3">Glycosyltransferase (Modular protein)</fullName>
    </submittedName>
</protein>
<feature type="domain" description="Glycosyltransferase subfamily 4-like N-terminal" evidence="2">
    <location>
        <begin position="16"/>
        <end position="149"/>
    </location>
</feature>
<sequence>MRILFVSPVFKPYSAGIGRVVENEAKGLSRSGFEINILTPLYNQRWIQEEKNNAYAIRRVKPLRQLGNAALIKNWPREDFDLIHLHYPFIGGVRATLKLKKKTGQPLVVTYHMDLLQDGFKGLFFKIYSRLTLPKILQAADKIIVSSLDYAQNSALAPFFLKYQGKIIEIPFGVEESGKYLNKEDTRRELDLSLSLKVILFVGALDKAHYFKGLPILFKALQLLKNQTDFRLVIIGKGERREFYQNLAKKEGVQDKVIFKGFVSDEDLIKYYQSADLLVLPSSGKSEAYGMVLLEAQSQGLPVLASDLPGVRKQVAPRSVGVFPVGDFRKTAYVLRDFFEKDKVDRASIKKWILENRSANLEIKKLSDLYKTLAR</sequence>
<evidence type="ECO:0000313" key="3">
    <source>
        <dbReference type="EMBL" id="KKS57420.1"/>
    </source>
</evidence>
<dbReference type="Pfam" id="PF13439">
    <property type="entry name" value="Glyco_transf_4"/>
    <property type="match status" value="1"/>
</dbReference>